<dbReference type="SMART" id="SM00924">
    <property type="entry name" value="MgtE_N"/>
    <property type="match status" value="1"/>
</dbReference>
<dbReference type="Gene3D" id="1.25.60.10">
    <property type="entry name" value="MgtE N-terminal domain-like"/>
    <property type="match status" value="1"/>
</dbReference>
<keyword evidence="6 9" id="KW-1133">Transmembrane helix</keyword>
<dbReference type="InterPro" id="IPR046342">
    <property type="entry name" value="CBS_dom_sf"/>
</dbReference>
<evidence type="ECO:0000256" key="6">
    <source>
        <dbReference type="ARBA" id="ARBA00022989"/>
    </source>
</evidence>
<dbReference type="Gene3D" id="1.10.357.20">
    <property type="entry name" value="SLC41 divalent cation transporters, integral membrane domain"/>
    <property type="match status" value="1"/>
</dbReference>
<evidence type="ECO:0000256" key="2">
    <source>
        <dbReference type="ARBA" id="ARBA00009749"/>
    </source>
</evidence>
<evidence type="ECO:0000256" key="3">
    <source>
        <dbReference type="ARBA" id="ARBA00022448"/>
    </source>
</evidence>
<dbReference type="PANTHER" id="PTHR43773">
    <property type="entry name" value="MAGNESIUM TRANSPORTER MGTE"/>
    <property type="match status" value="1"/>
</dbReference>
<keyword evidence="5 9" id="KW-0460">Magnesium</keyword>
<proteinExistence type="inferred from homology"/>
<comment type="similarity">
    <text evidence="2 9">Belongs to the SLC41A transporter family.</text>
</comment>
<dbReference type="NCBIfam" id="TIGR00400">
    <property type="entry name" value="mgtE"/>
    <property type="match status" value="1"/>
</dbReference>
<gene>
    <name evidence="12" type="primary">mgtE</name>
    <name evidence="12" type="ORF">J4G78_05690</name>
</gene>
<dbReference type="Pfam" id="PF00571">
    <property type="entry name" value="CBS"/>
    <property type="match status" value="2"/>
</dbReference>
<keyword evidence="8" id="KW-0129">CBS domain</keyword>
<evidence type="ECO:0000256" key="1">
    <source>
        <dbReference type="ARBA" id="ARBA00004141"/>
    </source>
</evidence>
<dbReference type="Pfam" id="PF01769">
    <property type="entry name" value="MgtE"/>
    <property type="match status" value="1"/>
</dbReference>
<evidence type="ECO:0000259" key="11">
    <source>
        <dbReference type="PROSITE" id="PS51371"/>
    </source>
</evidence>
<feature type="transmembrane region" description="Helical" evidence="9">
    <location>
        <begin position="442"/>
        <end position="467"/>
    </location>
</feature>
<dbReference type="PANTHER" id="PTHR43773:SF1">
    <property type="entry name" value="MAGNESIUM TRANSPORTER MGTE"/>
    <property type="match status" value="1"/>
</dbReference>
<reference evidence="12 13" key="1">
    <citation type="submission" date="2021-03" db="EMBL/GenBank/DDBJ databases">
        <title>Complete genome of Parasphingorhabdus_sp.JHSY0214.</title>
        <authorList>
            <person name="Yoo J.H."/>
            <person name="Bae J.W."/>
        </authorList>
    </citation>
    <scope>NUCLEOTIDE SEQUENCE [LARGE SCALE GENOMIC DNA]</scope>
    <source>
        <strain evidence="12 13">JHSY0214</strain>
    </source>
</reference>
<evidence type="ECO:0000313" key="12">
    <source>
        <dbReference type="EMBL" id="QTD57051.1"/>
    </source>
</evidence>
<dbReference type="InterPro" id="IPR006668">
    <property type="entry name" value="Mg_transptr_MgtE_intracell_dom"/>
</dbReference>
<dbReference type="InterPro" id="IPR036739">
    <property type="entry name" value="SLC41_membr_dom_sf"/>
</dbReference>
<dbReference type="Pfam" id="PF03448">
    <property type="entry name" value="MgtE_N"/>
    <property type="match status" value="1"/>
</dbReference>
<dbReference type="Gene3D" id="3.10.580.10">
    <property type="entry name" value="CBS-domain"/>
    <property type="match status" value="1"/>
</dbReference>
<accession>A0ABX7T620</accession>
<feature type="transmembrane region" description="Helical" evidence="9">
    <location>
        <begin position="333"/>
        <end position="359"/>
    </location>
</feature>
<feature type="transmembrane region" description="Helical" evidence="9">
    <location>
        <begin position="305"/>
        <end position="327"/>
    </location>
</feature>
<keyword evidence="9" id="KW-0479">Metal-binding</keyword>
<evidence type="ECO:0000256" key="5">
    <source>
        <dbReference type="ARBA" id="ARBA00022842"/>
    </source>
</evidence>
<feature type="transmembrane region" description="Helical" evidence="9">
    <location>
        <begin position="380"/>
        <end position="400"/>
    </location>
</feature>
<name>A0ABX7T620_9SPHN</name>
<comment type="subunit">
    <text evidence="9">Homodimer.</text>
</comment>
<evidence type="ECO:0000256" key="9">
    <source>
        <dbReference type="RuleBase" id="RU362011"/>
    </source>
</evidence>
<dbReference type="InterPro" id="IPR006669">
    <property type="entry name" value="MgtE_transporter"/>
</dbReference>
<dbReference type="SUPFAM" id="SSF158791">
    <property type="entry name" value="MgtE N-terminal domain-like"/>
    <property type="match status" value="1"/>
</dbReference>
<dbReference type="PROSITE" id="PS51371">
    <property type="entry name" value="CBS"/>
    <property type="match status" value="1"/>
</dbReference>
<dbReference type="Proteomes" id="UP000663923">
    <property type="component" value="Chromosome"/>
</dbReference>
<evidence type="ECO:0000313" key="13">
    <source>
        <dbReference type="Proteomes" id="UP000663923"/>
    </source>
</evidence>
<dbReference type="SUPFAM" id="SSF161093">
    <property type="entry name" value="MgtE membrane domain-like"/>
    <property type="match status" value="1"/>
</dbReference>
<dbReference type="EMBL" id="CP071794">
    <property type="protein sequence ID" value="QTD57051.1"/>
    <property type="molecule type" value="Genomic_DNA"/>
</dbReference>
<keyword evidence="4 9" id="KW-0812">Transmembrane</keyword>
<dbReference type="CDD" id="cd04606">
    <property type="entry name" value="CBS_pair_Mg_transporter"/>
    <property type="match status" value="1"/>
</dbReference>
<dbReference type="InterPro" id="IPR000644">
    <property type="entry name" value="CBS_dom"/>
</dbReference>
<protein>
    <recommendedName>
        <fullName evidence="9">Magnesium transporter MgtE</fullName>
    </recommendedName>
</protein>
<comment type="subcellular location">
    <subcellularLocation>
        <location evidence="9">Cell membrane</location>
        <topology evidence="9">Multi-pass membrane protein</topology>
    </subcellularLocation>
    <subcellularLocation>
        <location evidence="1">Membrane</location>
        <topology evidence="1">Multi-pass membrane protein</topology>
    </subcellularLocation>
</comment>
<feature type="domain" description="CBS" evidence="11">
    <location>
        <begin position="222"/>
        <end position="278"/>
    </location>
</feature>
<dbReference type="RefSeq" id="WP_207989237.1">
    <property type="nucleotide sequence ID" value="NZ_CP071794.1"/>
</dbReference>
<dbReference type="InterPro" id="IPR006667">
    <property type="entry name" value="SLC41_membr_dom"/>
</dbReference>
<keyword evidence="3 9" id="KW-0813">Transport</keyword>
<dbReference type="SUPFAM" id="SSF54631">
    <property type="entry name" value="CBS-domain pair"/>
    <property type="match status" value="1"/>
</dbReference>
<feature type="region of interest" description="Disordered" evidence="10">
    <location>
        <begin position="1"/>
        <end position="22"/>
    </location>
</feature>
<organism evidence="12 13">
    <name type="scientific">Parasphingorhabdus cellanae</name>
    <dbReference type="NCBI Taxonomy" id="2806553"/>
    <lineage>
        <taxon>Bacteria</taxon>
        <taxon>Pseudomonadati</taxon>
        <taxon>Pseudomonadota</taxon>
        <taxon>Alphaproteobacteria</taxon>
        <taxon>Sphingomonadales</taxon>
        <taxon>Sphingomonadaceae</taxon>
        <taxon>Parasphingorhabdus</taxon>
    </lineage>
</organism>
<evidence type="ECO:0000256" key="4">
    <source>
        <dbReference type="ARBA" id="ARBA00022692"/>
    </source>
</evidence>
<feature type="compositionally biased region" description="Acidic residues" evidence="10">
    <location>
        <begin position="1"/>
        <end position="12"/>
    </location>
</feature>
<sequence>MTEMTDAPDAEDLAPPSLDDDNRLTDEFVRLVSEAVDDGDNNLAQELVNPLHNADIADLFELIDEDERAPLAGVLGDLVSADVLAEMNEHVREDLIEVLEPGQIADLTEQLETDDAVAIIEDLDEGEQQAVLAELEPEDRAAIESALTYAEESAGRIMQRDLVAVPEHMNVGQLIDYLREHGDLTTEFWEVYVVDPSHKPVGTCQLSWILRVPRDIAVADIMKREQTLIPVDMDQEEVALRFQKYNLISAAVVNEDGRLIGMITVDDILHIVEDEASEDVLLLSGAGEGDINEPIRDSYKARVRWLIANLATAMVASFVISIFGAAIEQMVALAVLMPIVASIGGNAGTQTMAVSVRALAMNELTRSNTRRIIVREFRIAILNGGTIAILIGIGTALVFANPILGGVIALAMLINIVVAGFAGIFVPVMLERLKQDPALASSVFVTMITDTMGFLAFLGLAVASGLVGF</sequence>
<evidence type="ECO:0000256" key="10">
    <source>
        <dbReference type="SAM" id="MobiDB-lite"/>
    </source>
</evidence>
<comment type="function">
    <text evidence="9">Acts as a magnesium transporter.</text>
</comment>
<keyword evidence="9" id="KW-1003">Cell membrane</keyword>
<keyword evidence="13" id="KW-1185">Reference proteome</keyword>
<evidence type="ECO:0000256" key="8">
    <source>
        <dbReference type="PROSITE-ProRule" id="PRU00703"/>
    </source>
</evidence>
<dbReference type="SMART" id="SM00116">
    <property type="entry name" value="CBS"/>
    <property type="match status" value="2"/>
</dbReference>
<keyword evidence="7 9" id="KW-0472">Membrane</keyword>
<evidence type="ECO:0000256" key="7">
    <source>
        <dbReference type="ARBA" id="ARBA00023136"/>
    </source>
</evidence>
<feature type="transmembrane region" description="Helical" evidence="9">
    <location>
        <begin position="406"/>
        <end position="430"/>
    </location>
</feature>
<dbReference type="InterPro" id="IPR038076">
    <property type="entry name" value="MgtE_N_sf"/>
</dbReference>